<sequence>MSQDREISKSLSMRKYLSKAFLPALKRSTSKHLLTNQIKRAAAWPQYAEMQKRPGMRILNEILRTDTVQFVTLVWNYLENTVAKAYILNENMVIEEESPHLRLPSKDVILYDDDDIKFFSSIDNEEILLKVMQNYILGTVSEALRIINKHPSSSAAAAALQFHDYSRLCRAHRARWDILALPGTKTHPLPFFVFFIPPWEFGTEDFTEFTEVQRFQNGDLDAPTTTVQKLWAVIHDTCRHRGRFFVVSNYTRWAFGEISPDDRKILITAPFEAPILHFDGTYKATQALGCNAVEMLVFWMAWALGHGRATGTGTGTQE</sequence>
<name>A0A8H5HDV1_9AGAR</name>
<proteinExistence type="predicted"/>
<accession>A0A8H5HDV1</accession>
<dbReference type="OrthoDB" id="2997350at2759"/>
<organism evidence="1 2">
    <name type="scientific">Tricholomella constricta</name>
    <dbReference type="NCBI Taxonomy" id="117010"/>
    <lineage>
        <taxon>Eukaryota</taxon>
        <taxon>Fungi</taxon>
        <taxon>Dikarya</taxon>
        <taxon>Basidiomycota</taxon>
        <taxon>Agaricomycotina</taxon>
        <taxon>Agaricomycetes</taxon>
        <taxon>Agaricomycetidae</taxon>
        <taxon>Agaricales</taxon>
        <taxon>Tricholomatineae</taxon>
        <taxon>Lyophyllaceae</taxon>
        <taxon>Tricholomella</taxon>
    </lineage>
</organism>
<comment type="caution">
    <text evidence="1">The sequence shown here is derived from an EMBL/GenBank/DDBJ whole genome shotgun (WGS) entry which is preliminary data.</text>
</comment>
<dbReference type="Proteomes" id="UP000565441">
    <property type="component" value="Unassembled WGS sequence"/>
</dbReference>
<dbReference type="EMBL" id="JAACJP010000010">
    <property type="protein sequence ID" value="KAF5381706.1"/>
    <property type="molecule type" value="Genomic_DNA"/>
</dbReference>
<protein>
    <submittedName>
        <fullName evidence="1">Uncharacterized protein</fullName>
    </submittedName>
</protein>
<reference evidence="1 2" key="1">
    <citation type="journal article" date="2020" name="ISME J.">
        <title>Uncovering the hidden diversity of litter-decomposition mechanisms in mushroom-forming fungi.</title>
        <authorList>
            <person name="Floudas D."/>
            <person name="Bentzer J."/>
            <person name="Ahren D."/>
            <person name="Johansson T."/>
            <person name="Persson P."/>
            <person name="Tunlid A."/>
        </authorList>
    </citation>
    <scope>NUCLEOTIDE SEQUENCE [LARGE SCALE GENOMIC DNA]</scope>
    <source>
        <strain evidence="1 2">CBS 661.87</strain>
    </source>
</reference>
<gene>
    <name evidence="1" type="ORF">D9615_005601</name>
</gene>
<dbReference type="AlphaFoldDB" id="A0A8H5HDV1"/>
<evidence type="ECO:0000313" key="1">
    <source>
        <dbReference type="EMBL" id="KAF5381706.1"/>
    </source>
</evidence>
<evidence type="ECO:0000313" key="2">
    <source>
        <dbReference type="Proteomes" id="UP000565441"/>
    </source>
</evidence>
<keyword evidence="2" id="KW-1185">Reference proteome</keyword>